<dbReference type="Proteomes" id="UP000304912">
    <property type="component" value="Plasmid plas12"/>
</dbReference>
<keyword evidence="3" id="KW-0238">DNA-binding</keyword>
<evidence type="ECO:0000313" key="4">
    <source>
        <dbReference type="EMBL" id="QCZ95497.1"/>
    </source>
</evidence>
<keyword evidence="5" id="KW-1185">Reference proteome</keyword>
<reference evidence="4 5" key="1">
    <citation type="submission" date="2019-04" db="EMBL/GenBank/DDBJ databases">
        <title>Salinimonas iocasae sp. nov., a halophilic bacterium isolated from the outer tube casing of tubeworms in Okinawa Trough.</title>
        <authorList>
            <person name="Zhang H."/>
            <person name="Wang H."/>
            <person name="Li C."/>
        </authorList>
    </citation>
    <scope>NUCLEOTIDE SEQUENCE [LARGE SCALE GENOMIC DNA]</scope>
    <source>
        <strain evidence="4 5">KX18D6</strain>
        <plasmid evidence="4 5">plas12</plasmid>
    </source>
</reference>
<evidence type="ECO:0000256" key="1">
    <source>
        <dbReference type="ARBA" id="ARBA00022490"/>
    </source>
</evidence>
<name>A0A5B7YIM5_9ALTE</name>
<sequence>MNLLQLYMTDIESGLNELCELVRKYAQPEGAVIFSLPRISKEDEARLIADDYDAIPVTPLYGQFAINEAIRAYKDMYVIESDISRRFVQKYPGLIPLSCSWGELAAAVDKVNQAKMNFRNEVQKYDDAAEKFFEVHDRFNYLITTMAYRRIYAYEGDHKGFYFNWSRRPRVETHTASQWIEKLNSARYTIPPNHSKSSWNALVDQEQQLIADCGSEKLSMRRPIKLRPECSVRDANGIMKGYSAGLPFLLAGHTGKQNFTVLQDYTRKPAHKSSAKWQLVVERPRLYKASTGA</sequence>
<dbReference type="KEGG" id="salk:FBQ74_18415"/>
<proteinExistence type="predicted"/>
<geneLocation type="plasmid" evidence="4 5">
    <name>plas12</name>
</geneLocation>
<dbReference type="RefSeq" id="WP_139758184.1">
    <property type="nucleotide sequence ID" value="NZ_CP039853.1"/>
</dbReference>
<dbReference type="SUPFAM" id="SSF56596">
    <property type="entry name" value="Replication terminator protein (Tus)"/>
    <property type="match status" value="1"/>
</dbReference>
<dbReference type="Pfam" id="PF05472">
    <property type="entry name" value="Ter"/>
    <property type="match status" value="1"/>
</dbReference>
<dbReference type="AlphaFoldDB" id="A0A5B7YIM5"/>
<dbReference type="GO" id="GO:0006274">
    <property type="term" value="P:DNA replication termination"/>
    <property type="evidence" value="ECO:0007669"/>
    <property type="project" value="InterPro"/>
</dbReference>
<dbReference type="EMBL" id="CP039853">
    <property type="protein sequence ID" value="QCZ95497.1"/>
    <property type="molecule type" value="Genomic_DNA"/>
</dbReference>
<dbReference type="GO" id="GO:0005737">
    <property type="term" value="C:cytoplasm"/>
    <property type="evidence" value="ECO:0007669"/>
    <property type="project" value="InterPro"/>
</dbReference>
<dbReference type="InterPro" id="IPR008865">
    <property type="entry name" value="DNA_replication_term_site-bd"/>
</dbReference>
<keyword evidence="4" id="KW-0614">Plasmid</keyword>
<keyword evidence="2" id="KW-0235">DNA replication</keyword>
<protein>
    <submittedName>
        <fullName evidence="4">DNA replication protein</fullName>
    </submittedName>
</protein>
<dbReference type="GO" id="GO:0003677">
    <property type="term" value="F:DNA binding"/>
    <property type="evidence" value="ECO:0007669"/>
    <property type="project" value="UniProtKB-KW"/>
</dbReference>
<keyword evidence="1" id="KW-0963">Cytoplasm</keyword>
<organism evidence="4 5">
    <name type="scientific">Salinimonas iocasae</name>
    <dbReference type="NCBI Taxonomy" id="2572577"/>
    <lineage>
        <taxon>Bacteria</taxon>
        <taxon>Pseudomonadati</taxon>
        <taxon>Pseudomonadota</taxon>
        <taxon>Gammaproteobacteria</taxon>
        <taxon>Alteromonadales</taxon>
        <taxon>Alteromonadaceae</taxon>
        <taxon>Alteromonas/Salinimonas group</taxon>
        <taxon>Salinimonas</taxon>
    </lineage>
</organism>
<dbReference type="Gene3D" id="3.30.54.10">
    <property type="match status" value="1"/>
</dbReference>
<dbReference type="InterPro" id="IPR036384">
    <property type="entry name" value="Tus_sf"/>
</dbReference>
<dbReference type="OrthoDB" id="6378881at2"/>
<dbReference type="Gene3D" id="3.50.14.10">
    <property type="entry name" value="Replication terminator Tus, domain 1 superfamily/Replication terminator Tus"/>
    <property type="match status" value="1"/>
</dbReference>
<accession>A0A5B7YIM5</accession>
<evidence type="ECO:0000313" key="5">
    <source>
        <dbReference type="Proteomes" id="UP000304912"/>
    </source>
</evidence>
<evidence type="ECO:0000256" key="2">
    <source>
        <dbReference type="ARBA" id="ARBA00022705"/>
    </source>
</evidence>
<dbReference type="InterPro" id="IPR036381">
    <property type="entry name" value="Tus_dom1"/>
</dbReference>
<evidence type="ECO:0000256" key="3">
    <source>
        <dbReference type="ARBA" id="ARBA00023125"/>
    </source>
</evidence>
<gene>
    <name evidence="4" type="ORF">FBQ74_18415</name>
</gene>